<proteinExistence type="predicted"/>
<reference evidence="1 2" key="1">
    <citation type="journal article" date="2020" name="Int. J. Syst. Evol. Microbiol.">
        <title>Novel acetic acid bacteria from cider fermentations: Acetobacter conturbans sp. nov. and Acetobacter fallax sp. nov.</title>
        <authorList>
            <person name="Sombolestani A.S."/>
            <person name="Cleenwerck I."/>
            <person name="Cnockaert M."/>
            <person name="Borremans W."/>
            <person name="Wieme A.D."/>
            <person name="De Vuyst L."/>
            <person name="Vandamme P."/>
        </authorList>
    </citation>
    <scope>NUCLEOTIDE SEQUENCE [LARGE SCALE GENOMIC DNA]</scope>
    <source>
        <strain evidence="1 2">LMG 1627</strain>
    </source>
</reference>
<name>A0ABX0K2S8_9PROT</name>
<dbReference type="RefSeq" id="WP_173571279.1">
    <property type="nucleotide sequence ID" value="NZ_WOSY01000028.1"/>
</dbReference>
<protein>
    <submittedName>
        <fullName evidence="1">Uncharacterized protein</fullName>
    </submittedName>
</protein>
<keyword evidence="2" id="KW-1185">Reference proteome</keyword>
<comment type="caution">
    <text evidence="1">The sequence shown here is derived from an EMBL/GenBank/DDBJ whole genome shotgun (WGS) entry which is preliminary data.</text>
</comment>
<evidence type="ECO:0000313" key="2">
    <source>
        <dbReference type="Proteomes" id="UP000631653"/>
    </source>
</evidence>
<sequence length="71" mass="7988">MAADPENPYGSRYKKKVVTLSLRSGDKADIAKAWSDRKISKSIQPGNMHFNLKKLGLPSFPKTNLSRKEKL</sequence>
<dbReference type="EMBL" id="WOSY01000028">
    <property type="protein sequence ID" value="NHN90061.1"/>
    <property type="molecule type" value="Genomic_DNA"/>
</dbReference>
<accession>A0ABX0K2S8</accession>
<dbReference type="Proteomes" id="UP000631653">
    <property type="component" value="Unassembled WGS sequence"/>
</dbReference>
<evidence type="ECO:0000313" key="1">
    <source>
        <dbReference type="EMBL" id="NHN90061.1"/>
    </source>
</evidence>
<organism evidence="1 2">
    <name type="scientific">Acetobacter conturbans</name>
    <dbReference type="NCBI Taxonomy" id="1737472"/>
    <lineage>
        <taxon>Bacteria</taxon>
        <taxon>Pseudomonadati</taxon>
        <taxon>Pseudomonadota</taxon>
        <taxon>Alphaproteobacteria</taxon>
        <taxon>Acetobacterales</taxon>
        <taxon>Acetobacteraceae</taxon>
        <taxon>Acetobacter</taxon>
    </lineage>
</organism>
<gene>
    <name evidence="1" type="ORF">GOB81_15800</name>
</gene>